<proteinExistence type="predicted"/>
<reference evidence="1" key="2">
    <citation type="journal article" date="2015" name="Data Brief">
        <title>Shoot transcriptome of the giant reed, Arundo donax.</title>
        <authorList>
            <person name="Barrero R.A."/>
            <person name="Guerrero F.D."/>
            <person name="Moolhuijzen P."/>
            <person name="Goolsby J.A."/>
            <person name="Tidwell J."/>
            <person name="Bellgard S.E."/>
            <person name="Bellgard M.I."/>
        </authorList>
    </citation>
    <scope>NUCLEOTIDE SEQUENCE</scope>
    <source>
        <tissue evidence="1">Shoot tissue taken approximately 20 cm above the soil surface</tissue>
    </source>
</reference>
<name>A0A0A9HLS3_ARUDO</name>
<evidence type="ECO:0000313" key="1">
    <source>
        <dbReference type="EMBL" id="JAE38085.1"/>
    </source>
</evidence>
<sequence length="30" mass="3531">MLKISKLCFYFACFLVTKLLSNKTIHMFCS</sequence>
<protein>
    <submittedName>
        <fullName evidence="1">Uncharacterized protein</fullName>
    </submittedName>
</protein>
<dbReference type="AlphaFoldDB" id="A0A0A9HLS3"/>
<organism evidence="1">
    <name type="scientific">Arundo donax</name>
    <name type="common">Giant reed</name>
    <name type="synonym">Donax arundinaceus</name>
    <dbReference type="NCBI Taxonomy" id="35708"/>
    <lineage>
        <taxon>Eukaryota</taxon>
        <taxon>Viridiplantae</taxon>
        <taxon>Streptophyta</taxon>
        <taxon>Embryophyta</taxon>
        <taxon>Tracheophyta</taxon>
        <taxon>Spermatophyta</taxon>
        <taxon>Magnoliopsida</taxon>
        <taxon>Liliopsida</taxon>
        <taxon>Poales</taxon>
        <taxon>Poaceae</taxon>
        <taxon>PACMAD clade</taxon>
        <taxon>Arundinoideae</taxon>
        <taxon>Arundineae</taxon>
        <taxon>Arundo</taxon>
    </lineage>
</organism>
<accession>A0A0A9HLS3</accession>
<dbReference type="EMBL" id="GBRH01159811">
    <property type="protein sequence ID" value="JAE38085.1"/>
    <property type="molecule type" value="Transcribed_RNA"/>
</dbReference>
<reference evidence="1" key="1">
    <citation type="submission" date="2014-09" db="EMBL/GenBank/DDBJ databases">
        <authorList>
            <person name="Magalhaes I.L.F."/>
            <person name="Oliveira U."/>
            <person name="Santos F.R."/>
            <person name="Vidigal T.H.D.A."/>
            <person name="Brescovit A.D."/>
            <person name="Santos A.J."/>
        </authorList>
    </citation>
    <scope>NUCLEOTIDE SEQUENCE</scope>
    <source>
        <tissue evidence="1">Shoot tissue taken approximately 20 cm above the soil surface</tissue>
    </source>
</reference>